<keyword evidence="2" id="KW-0472">Membrane</keyword>
<feature type="region of interest" description="Disordered" evidence="1">
    <location>
        <begin position="115"/>
        <end position="145"/>
    </location>
</feature>
<dbReference type="SUPFAM" id="SSF52058">
    <property type="entry name" value="L domain-like"/>
    <property type="match status" value="1"/>
</dbReference>
<dbReference type="Pfam" id="PF00560">
    <property type="entry name" value="LRR_1"/>
    <property type="match status" value="1"/>
</dbReference>
<accession>A0A9N8EWR9</accession>
<gene>
    <name evidence="3" type="ORF">SEMRO_2250_G320820.1</name>
</gene>
<feature type="compositionally biased region" description="Basic and acidic residues" evidence="1">
    <location>
        <begin position="72"/>
        <end position="82"/>
    </location>
</feature>
<comment type="caution">
    <text evidence="3">The sequence shown here is derived from an EMBL/GenBank/DDBJ whole genome shotgun (WGS) entry which is preliminary data.</text>
</comment>
<protein>
    <submittedName>
        <fullName evidence="3">Leucine Rich Repeat</fullName>
    </submittedName>
</protein>
<evidence type="ECO:0000313" key="4">
    <source>
        <dbReference type="Proteomes" id="UP001153069"/>
    </source>
</evidence>
<keyword evidence="2" id="KW-1133">Transmembrane helix</keyword>
<proteinExistence type="predicted"/>
<dbReference type="AlphaFoldDB" id="A0A9N8EWR9"/>
<dbReference type="InterPro" id="IPR052592">
    <property type="entry name" value="LRR-RLK"/>
</dbReference>
<dbReference type="PANTHER" id="PTHR48054:SF82">
    <property type="entry name" value="LRR RECEPTOR-LIKE SERINE_THREONINE-PROTEIN KINASE FLS2"/>
    <property type="match status" value="1"/>
</dbReference>
<keyword evidence="4" id="KW-1185">Reference proteome</keyword>
<keyword evidence="2" id="KW-0812">Transmembrane</keyword>
<evidence type="ECO:0000256" key="2">
    <source>
        <dbReference type="SAM" id="Phobius"/>
    </source>
</evidence>
<feature type="region of interest" description="Disordered" evidence="1">
    <location>
        <begin position="1"/>
        <end position="82"/>
    </location>
</feature>
<dbReference type="PANTHER" id="PTHR48054">
    <property type="entry name" value="RECEPTOR KINASE-LIKE PROTEIN XA21"/>
    <property type="match status" value="1"/>
</dbReference>
<dbReference type="EMBL" id="CAICTM010002248">
    <property type="protein sequence ID" value="CAB9528542.1"/>
    <property type="molecule type" value="Genomic_DNA"/>
</dbReference>
<dbReference type="Proteomes" id="UP001153069">
    <property type="component" value="Unassembled WGS sequence"/>
</dbReference>
<dbReference type="InterPro" id="IPR032675">
    <property type="entry name" value="LRR_dom_sf"/>
</dbReference>
<feature type="compositionally biased region" description="Polar residues" evidence="1">
    <location>
        <begin position="33"/>
        <end position="54"/>
    </location>
</feature>
<reference evidence="3" key="1">
    <citation type="submission" date="2020-06" db="EMBL/GenBank/DDBJ databases">
        <authorList>
            <consortium name="Plant Systems Biology data submission"/>
        </authorList>
    </citation>
    <scope>NUCLEOTIDE SEQUENCE</scope>
    <source>
        <strain evidence="3">D6</strain>
    </source>
</reference>
<feature type="transmembrane region" description="Helical" evidence="2">
    <location>
        <begin position="89"/>
        <end position="112"/>
    </location>
</feature>
<dbReference type="OrthoDB" id="195103at2759"/>
<name>A0A9N8EWR9_9STRA</name>
<dbReference type="Gene3D" id="3.80.10.10">
    <property type="entry name" value="Ribonuclease Inhibitor"/>
    <property type="match status" value="1"/>
</dbReference>
<evidence type="ECO:0000313" key="3">
    <source>
        <dbReference type="EMBL" id="CAB9528542.1"/>
    </source>
</evidence>
<organism evidence="3 4">
    <name type="scientific">Seminavis robusta</name>
    <dbReference type="NCBI Taxonomy" id="568900"/>
    <lineage>
        <taxon>Eukaryota</taxon>
        <taxon>Sar</taxon>
        <taxon>Stramenopiles</taxon>
        <taxon>Ochrophyta</taxon>
        <taxon>Bacillariophyta</taxon>
        <taxon>Bacillariophyceae</taxon>
        <taxon>Bacillariophycidae</taxon>
        <taxon>Naviculales</taxon>
        <taxon>Naviculaceae</taxon>
        <taxon>Seminavis</taxon>
    </lineage>
</organism>
<sequence length="361" mass="39728">MTRQPSESFHDGGTCTVSPNLDRGEDPLPEATCTVSSTEQQTTPSASIIQTATCTADDWESNPKHNTSSQKQHQDETKNTQDDAKRRQFWIWGLGLILLVIIIIVIAIIAGVEGGTNDKKDEDNQETPPPPTTGITDPSSPQARTQQWLDGYPNYASLPKWRRDQLRGLALFYYSFHGDTWPGPKWTSKQTPWLDYSSDDVECIWYSASFAHSNCNHLGQFTSLVLKDLKLANHHQEEEEVTIPTEMLWWLALNDNQLSSAIPTELGNLSGLQILSLQSNHLISGTIPVELGNATKLAELELSNLPMLTGTIPPDLWTQLSSLNLEGSVGVTGTIPTSSCERVRFDCSNALCGCDCPCSAA</sequence>
<evidence type="ECO:0000256" key="1">
    <source>
        <dbReference type="SAM" id="MobiDB-lite"/>
    </source>
</evidence>
<dbReference type="InterPro" id="IPR001611">
    <property type="entry name" value="Leu-rich_rpt"/>
</dbReference>